<dbReference type="AlphaFoldDB" id="A0A0D5YSP8"/>
<dbReference type="GO" id="GO:0003924">
    <property type="term" value="F:GTPase activity"/>
    <property type="evidence" value="ECO:0007669"/>
    <property type="project" value="InterPro"/>
</dbReference>
<dbReference type="CDD" id="cd00154">
    <property type="entry name" value="Rab"/>
    <property type="match status" value="1"/>
</dbReference>
<accession>A0A0D5YSP8</accession>
<keyword evidence="2" id="KW-0342">GTP-binding</keyword>
<evidence type="ECO:0000256" key="2">
    <source>
        <dbReference type="ARBA" id="ARBA00023134"/>
    </source>
</evidence>
<dbReference type="InterPro" id="IPR001806">
    <property type="entry name" value="Small_GTPase"/>
</dbReference>
<dbReference type="InterPro" id="IPR050227">
    <property type="entry name" value="Rab"/>
</dbReference>
<dbReference type="InterPro" id="IPR027417">
    <property type="entry name" value="P-loop_NTPase"/>
</dbReference>
<reference evidence="3 4" key="1">
    <citation type="submission" date="2015-03" db="EMBL/GenBank/DDBJ databases">
        <title>Complete genome sequence of Muricauda lutaonensis CC-HSB-11T, isolated from a coastal hot spring.</title>
        <authorList>
            <person name="Kim K.M."/>
        </authorList>
    </citation>
    <scope>NUCLEOTIDE SEQUENCE [LARGE SCALE GENOMIC DNA]</scope>
    <source>
        <strain evidence="3 4">CC-HSB-11</strain>
    </source>
</reference>
<evidence type="ECO:0000256" key="1">
    <source>
        <dbReference type="ARBA" id="ARBA00022741"/>
    </source>
</evidence>
<dbReference type="Gene3D" id="3.40.50.300">
    <property type="entry name" value="P-loop containing nucleotide triphosphate hydrolases"/>
    <property type="match status" value="1"/>
</dbReference>
<dbReference type="PANTHER" id="PTHR47977">
    <property type="entry name" value="RAS-RELATED PROTEIN RAB"/>
    <property type="match status" value="1"/>
</dbReference>
<keyword evidence="4" id="KW-1185">Reference proteome</keyword>
<evidence type="ECO:0000313" key="3">
    <source>
        <dbReference type="EMBL" id="AKA34929.1"/>
    </source>
</evidence>
<dbReference type="EMBL" id="CP011071">
    <property type="protein sequence ID" value="AKA34929.1"/>
    <property type="molecule type" value="Genomic_DNA"/>
</dbReference>
<dbReference type="Pfam" id="PF00071">
    <property type="entry name" value="Ras"/>
    <property type="match status" value="1"/>
</dbReference>
<dbReference type="OrthoDB" id="7957980at2"/>
<keyword evidence="1" id="KW-0547">Nucleotide-binding</keyword>
<gene>
    <name evidence="3" type="ORF">VC82_1300</name>
</gene>
<dbReference type="SMART" id="SM00174">
    <property type="entry name" value="RHO"/>
    <property type="match status" value="1"/>
</dbReference>
<dbReference type="GO" id="GO:0005525">
    <property type="term" value="F:GTP binding"/>
    <property type="evidence" value="ECO:0007669"/>
    <property type="project" value="UniProtKB-KW"/>
</dbReference>
<dbReference type="STRING" id="516051.VC82_1300"/>
<dbReference type="PROSITE" id="PS51419">
    <property type="entry name" value="RAB"/>
    <property type="match status" value="1"/>
</dbReference>
<dbReference type="InterPro" id="IPR005225">
    <property type="entry name" value="Small_GTP-bd"/>
</dbReference>
<dbReference type="PRINTS" id="PR00449">
    <property type="entry name" value="RASTRNSFRMNG"/>
</dbReference>
<evidence type="ECO:0000313" key="4">
    <source>
        <dbReference type="Proteomes" id="UP000032726"/>
    </source>
</evidence>
<organism evidence="3 4">
    <name type="scientific">Flagellimonas lutaonensis</name>
    <dbReference type="NCBI Taxonomy" id="516051"/>
    <lineage>
        <taxon>Bacteria</taxon>
        <taxon>Pseudomonadati</taxon>
        <taxon>Bacteroidota</taxon>
        <taxon>Flavobacteriia</taxon>
        <taxon>Flavobacteriales</taxon>
        <taxon>Flavobacteriaceae</taxon>
        <taxon>Flagellimonas</taxon>
    </lineage>
</organism>
<dbReference type="KEGG" id="mlt:VC82_1300"/>
<dbReference type="RefSeq" id="WP_045801638.1">
    <property type="nucleotide sequence ID" value="NZ_CP011071.1"/>
</dbReference>
<dbReference type="PROSITE" id="PS51421">
    <property type="entry name" value="RAS"/>
    <property type="match status" value="1"/>
</dbReference>
<dbReference type="PATRIC" id="fig|516051.4.peg.1343"/>
<evidence type="ECO:0008006" key="5">
    <source>
        <dbReference type="Google" id="ProtNLM"/>
    </source>
</evidence>
<dbReference type="HOGENOM" id="CLU_041217_10_6_10"/>
<dbReference type="FunFam" id="3.40.50.300:FF:001447">
    <property type="entry name" value="Ras-related protein Rab-1B"/>
    <property type="match status" value="1"/>
</dbReference>
<proteinExistence type="predicted"/>
<sequence length="165" mass="18322">MQKSKKVVVLGHFGVGKTSLIRRFVENSFSDKYKVTIGVHISKKVVQLEGDQSISMILWDLEGTDDVRFIRAPYLLGTHGALFVFDVTRPSTFQNINEDLALVSEKIPDTPILVVGNKLDLVDQGDLKTLLDENHISCDFLTSAKTGGSVEEVFHEMAMLLNNDA</sequence>
<dbReference type="SMART" id="SM00175">
    <property type="entry name" value="RAB"/>
    <property type="match status" value="1"/>
</dbReference>
<dbReference type="SUPFAM" id="SSF52540">
    <property type="entry name" value="P-loop containing nucleoside triphosphate hydrolases"/>
    <property type="match status" value="1"/>
</dbReference>
<dbReference type="NCBIfam" id="TIGR00231">
    <property type="entry name" value="small_GTP"/>
    <property type="match status" value="1"/>
</dbReference>
<dbReference type="SMART" id="SM00173">
    <property type="entry name" value="RAS"/>
    <property type="match status" value="1"/>
</dbReference>
<dbReference type="Proteomes" id="UP000032726">
    <property type="component" value="Chromosome"/>
</dbReference>
<name>A0A0D5YSP8_9FLAO</name>
<protein>
    <recommendedName>
        <fullName evidence="5">Small GTP-binding protein</fullName>
    </recommendedName>
</protein>